<name>A0A3A1YGY5_9GAMM</name>
<proteinExistence type="predicted"/>
<keyword evidence="2" id="KW-1185">Reference proteome</keyword>
<gene>
    <name evidence="1" type="ORF">CKF58_04855</name>
</gene>
<evidence type="ECO:0000313" key="2">
    <source>
        <dbReference type="Proteomes" id="UP000265916"/>
    </source>
</evidence>
<accession>A0A3A1YGY5</accession>
<evidence type="ECO:0000313" key="1">
    <source>
        <dbReference type="EMBL" id="RIY37503.1"/>
    </source>
</evidence>
<organism evidence="1 2">
    <name type="scientific">Psittacicella hinzii</name>
    <dbReference type="NCBI Taxonomy" id="2028575"/>
    <lineage>
        <taxon>Bacteria</taxon>
        <taxon>Pseudomonadati</taxon>
        <taxon>Pseudomonadota</taxon>
        <taxon>Gammaproteobacteria</taxon>
        <taxon>Pasteurellales</taxon>
        <taxon>Psittacicellaceae</taxon>
        <taxon>Psittacicella</taxon>
    </lineage>
</organism>
<comment type="caution">
    <text evidence="1">The sequence shown here is derived from an EMBL/GenBank/DDBJ whole genome shotgun (WGS) entry which is preliminary data.</text>
</comment>
<reference evidence="1 2" key="1">
    <citation type="submission" date="2017-08" db="EMBL/GenBank/DDBJ databases">
        <title>Reclassification of Bisgaard taxon 37 and 44.</title>
        <authorList>
            <person name="Christensen H."/>
        </authorList>
    </citation>
    <scope>NUCLEOTIDE SEQUENCE [LARGE SCALE GENOMIC DNA]</scope>
    <source>
        <strain evidence="1 2">111</strain>
    </source>
</reference>
<sequence>MWSLTTSKRKISALILALVIGVSLVACSPKVTEAEAAQFVQNYQTTAPNYSGVFLLMAASQINPDIKPRPIFTRESAEDNGIVVLYASLLGISSNDPELGTTYEFKDGQFLLPSYDKFLFQNRLCTAKSAKDLINKAGVDAGVSFGDYCKMVIFLEQKMFAGVSADKVKSLMLDFLYDTQVIDQQLYEQGTNSKLGFKYQQYTGFAQIPPGLVEYFELTK</sequence>
<dbReference type="AlphaFoldDB" id="A0A3A1YGY5"/>
<protein>
    <submittedName>
        <fullName evidence="1">Uncharacterized protein</fullName>
    </submittedName>
</protein>
<dbReference type="Proteomes" id="UP000265916">
    <property type="component" value="Unassembled WGS sequence"/>
</dbReference>
<dbReference type="EMBL" id="NRJG01000085">
    <property type="protein sequence ID" value="RIY37503.1"/>
    <property type="molecule type" value="Genomic_DNA"/>
</dbReference>
<dbReference type="RefSeq" id="WP_119531540.1">
    <property type="nucleotide sequence ID" value="NZ_JBHSSP010000030.1"/>
</dbReference>